<sequence>MRRLPSNRGRHGDRSGTGGRSPKTVRLVGSWRRPWSEGETGQAIGSLAPEMTEGREGTRVSGKRTIHRMPRRSLQLTV</sequence>
<accession>A0A6H1U2I8</accession>
<dbReference type="Proteomes" id="UP000500857">
    <property type="component" value="Chromosome"/>
</dbReference>
<organism evidence="2 3">
    <name type="scientific">Oxynema aestuarii AP17</name>
    <dbReference type="NCBI Taxonomy" id="2064643"/>
    <lineage>
        <taxon>Bacteria</taxon>
        <taxon>Bacillati</taxon>
        <taxon>Cyanobacteriota</taxon>
        <taxon>Cyanophyceae</taxon>
        <taxon>Oscillatoriophycideae</taxon>
        <taxon>Oscillatoriales</taxon>
        <taxon>Oscillatoriaceae</taxon>
        <taxon>Oxynema</taxon>
        <taxon>Oxynema aestuarii</taxon>
    </lineage>
</organism>
<name>A0A6H1U2I8_9CYAN</name>
<reference evidence="2 3" key="1">
    <citation type="submission" date="2020-04" db="EMBL/GenBank/DDBJ databases">
        <authorList>
            <person name="Basu S."/>
            <person name="Maruthanayagam V."/>
            <person name="Chakraborty S."/>
            <person name="Pramanik A."/>
            <person name="Mukherjee J."/>
            <person name="Brink B."/>
        </authorList>
    </citation>
    <scope>NUCLEOTIDE SEQUENCE [LARGE SCALE GENOMIC DNA]</scope>
    <source>
        <strain evidence="2 3">AP17</strain>
    </source>
</reference>
<feature type="compositionally biased region" description="Basic residues" evidence="1">
    <location>
        <begin position="1"/>
        <end position="11"/>
    </location>
</feature>
<dbReference type="RefSeq" id="WP_168570735.1">
    <property type="nucleotide sequence ID" value="NZ_CP051167.1"/>
</dbReference>
<dbReference type="EMBL" id="CP051167">
    <property type="protein sequence ID" value="QIZ72587.1"/>
    <property type="molecule type" value="Genomic_DNA"/>
</dbReference>
<dbReference type="AlphaFoldDB" id="A0A6H1U2I8"/>
<feature type="region of interest" description="Disordered" evidence="1">
    <location>
        <begin position="1"/>
        <end position="25"/>
    </location>
</feature>
<evidence type="ECO:0000256" key="1">
    <source>
        <dbReference type="SAM" id="MobiDB-lite"/>
    </source>
</evidence>
<evidence type="ECO:0000313" key="2">
    <source>
        <dbReference type="EMBL" id="QIZ72587.1"/>
    </source>
</evidence>
<dbReference type="KEGG" id="oxy:HCG48_19965"/>
<proteinExistence type="predicted"/>
<keyword evidence="3" id="KW-1185">Reference proteome</keyword>
<protein>
    <submittedName>
        <fullName evidence="2">Uncharacterized protein</fullName>
    </submittedName>
</protein>
<evidence type="ECO:0000313" key="3">
    <source>
        <dbReference type="Proteomes" id="UP000500857"/>
    </source>
</evidence>
<gene>
    <name evidence="2" type="ORF">HCG48_19965</name>
</gene>